<gene>
    <name evidence="3" type="ORF">MCOR_17028</name>
</gene>
<evidence type="ECO:0000256" key="1">
    <source>
        <dbReference type="SAM" id="MobiDB-lite"/>
    </source>
</evidence>
<dbReference type="AlphaFoldDB" id="A0A6J8BGA1"/>
<dbReference type="SUPFAM" id="SSF81321">
    <property type="entry name" value="Family A G protein-coupled receptor-like"/>
    <property type="match status" value="1"/>
</dbReference>
<evidence type="ECO:0000256" key="2">
    <source>
        <dbReference type="SAM" id="Phobius"/>
    </source>
</evidence>
<protein>
    <recommendedName>
        <fullName evidence="5">G-protein coupled receptors family 1 profile domain-containing protein</fullName>
    </recommendedName>
</protein>
<feature type="region of interest" description="Disordered" evidence="1">
    <location>
        <begin position="1"/>
        <end position="23"/>
    </location>
</feature>
<evidence type="ECO:0000313" key="4">
    <source>
        <dbReference type="Proteomes" id="UP000507470"/>
    </source>
</evidence>
<organism evidence="3 4">
    <name type="scientific">Mytilus coruscus</name>
    <name type="common">Sea mussel</name>
    <dbReference type="NCBI Taxonomy" id="42192"/>
    <lineage>
        <taxon>Eukaryota</taxon>
        <taxon>Metazoa</taxon>
        <taxon>Spiralia</taxon>
        <taxon>Lophotrochozoa</taxon>
        <taxon>Mollusca</taxon>
        <taxon>Bivalvia</taxon>
        <taxon>Autobranchia</taxon>
        <taxon>Pteriomorphia</taxon>
        <taxon>Mytilida</taxon>
        <taxon>Mytiloidea</taxon>
        <taxon>Mytilidae</taxon>
        <taxon>Mytilinae</taxon>
        <taxon>Mytilus</taxon>
    </lineage>
</organism>
<feature type="transmembrane region" description="Helical" evidence="2">
    <location>
        <begin position="196"/>
        <end position="217"/>
    </location>
</feature>
<keyword evidence="4" id="KW-1185">Reference proteome</keyword>
<evidence type="ECO:0000313" key="3">
    <source>
        <dbReference type="EMBL" id="CAC5381117.1"/>
    </source>
</evidence>
<name>A0A6J8BGA1_MYTCO</name>
<keyword evidence="2" id="KW-1133">Transmembrane helix</keyword>
<proteinExistence type="predicted"/>
<sequence length="234" mass="26486">MREDIYNNGQGQSSILTTGQSSATSSKNVSVGIRIDQIKADISIIEDSEIQQVDLNVAATKDNSDKRKSSKKICQNCHVLKYLCCKTSKTTEMKVQYVHSDDSNYENKVLANRDNGVHEKNSKKRMIDLKSNTNICTTSNDVANSIDVNTQLKKSWEIRAFLTISIIAFQTLILTGPFVASFWIEVLSISPVTMQSRLLLSIPFLINSFSNPFLYAWRIPEIRQELRKLFRINA</sequence>
<feature type="transmembrane region" description="Helical" evidence="2">
    <location>
        <begin position="160"/>
        <end position="184"/>
    </location>
</feature>
<dbReference type="Proteomes" id="UP000507470">
    <property type="component" value="Unassembled WGS sequence"/>
</dbReference>
<dbReference type="EMBL" id="CACVKT020002996">
    <property type="protein sequence ID" value="CAC5381117.1"/>
    <property type="molecule type" value="Genomic_DNA"/>
</dbReference>
<evidence type="ECO:0008006" key="5">
    <source>
        <dbReference type="Google" id="ProtNLM"/>
    </source>
</evidence>
<accession>A0A6J8BGA1</accession>
<feature type="compositionally biased region" description="Polar residues" evidence="1">
    <location>
        <begin position="7"/>
        <end position="23"/>
    </location>
</feature>
<dbReference type="Gene3D" id="1.20.1070.10">
    <property type="entry name" value="Rhodopsin 7-helix transmembrane proteins"/>
    <property type="match status" value="1"/>
</dbReference>
<reference evidence="3 4" key="1">
    <citation type="submission" date="2020-06" db="EMBL/GenBank/DDBJ databases">
        <authorList>
            <person name="Li R."/>
            <person name="Bekaert M."/>
        </authorList>
    </citation>
    <scope>NUCLEOTIDE SEQUENCE [LARGE SCALE GENOMIC DNA]</scope>
    <source>
        <strain evidence="4">wild</strain>
    </source>
</reference>
<keyword evidence="2" id="KW-0812">Transmembrane</keyword>
<keyword evidence="2" id="KW-0472">Membrane</keyword>